<evidence type="ECO:0000259" key="16">
    <source>
        <dbReference type="PROSITE" id="PS50145"/>
    </source>
</evidence>
<dbReference type="GO" id="GO:0031996">
    <property type="term" value="F:thioesterase binding"/>
    <property type="evidence" value="ECO:0007669"/>
    <property type="project" value="TreeGrafter"/>
</dbReference>
<dbReference type="InterPro" id="IPR008974">
    <property type="entry name" value="TRAF-like"/>
</dbReference>
<accession>A0AAD1RH70</accession>
<dbReference type="CDD" id="cd16642">
    <property type="entry name" value="mRING-HC-C3HC3D_TRAF5"/>
    <property type="match status" value="1"/>
</dbReference>
<dbReference type="EC" id="2.3.2.27" evidence="11"/>
<keyword evidence="7 12" id="KW-0863">Zinc-finger</keyword>
<evidence type="ECO:0000313" key="18">
    <source>
        <dbReference type="Proteomes" id="UP001295444"/>
    </source>
</evidence>
<feature type="zinc finger region" description="TRAF-type" evidence="12">
    <location>
        <begin position="151"/>
        <end position="204"/>
    </location>
</feature>
<comment type="subcellular location">
    <subcellularLocation>
        <location evidence="1 11">Cytoplasm</location>
    </subcellularLocation>
</comment>
<dbReference type="InterPro" id="IPR012227">
    <property type="entry name" value="TNF_rcpt-assoc_TRAF_met"/>
</dbReference>
<keyword evidence="9" id="KW-0832">Ubl conjugation</keyword>
<evidence type="ECO:0000256" key="5">
    <source>
        <dbReference type="ARBA" id="ARBA00022723"/>
    </source>
</evidence>
<dbReference type="PANTHER" id="PTHR10131:SF83">
    <property type="entry name" value="TNF RECEPTOR-ASSOCIATED FACTOR 5"/>
    <property type="match status" value="1"/>
</dbReference>
<dbReference type="FunFam" id="3.30.40.10:FF:000274">
    <property type="entry name" value="TNF receptor-associated factor"/>
    <property type="match status" value="1"/>
</dbReference>
<dbReference type="GO" id="GO:0043123">
    <property type="term" value="P:positive regulation of canonical NF-kappaB signal transduction"/>
    <property type="evidence" value="ECO:0007669"/>
    <property type="project" value="InterPro"/>
</dbReference>
<dbReference type="GO" id="GO:0006915">
    <property type="term" value="P:apoptotic process"/>
    <property type="evidence" value="ECO:0007669"/>
    <property type="project" value="UniProtKB-KW"/>
</dbReference>
<dbReference type="Gene3D" id="3.30.40.10">
    <property type="entry name" value="Zinc/RING finger domain, C3HC4 (zinc finger)"/>
    <property type="match status" value="3"/>
</dbReference>
<evidence type="ECO:0000256" key="4">
    <source>
        <dbReference type="ARBA" id="ARBA00022703"/>
    </source>
</evidence>
<dbReference type="FunFam" id="2.60.210.10:FF:000001">
    <property type="entry name" value="TNF receptor-associated factor"/>
    <property type="match status" value="1"/>
</dbReference>
<evidence type="ECO:0000256" key="11">
    <source>
        <dbReference type="PIRNR" id="PIRNR015614"/>
    </source>
</evidence>
<keyword evidence="8 11" id="KW-0862">Zinc</keyword>
<dbReference type="PROSITE" id="PS00518">
    <property type="entry name" value="ZF_RING_1"/>
    <property type="match status" value="1"/>
</dbReference>
<keyword evidence="5 11" id="KW-0479">Metal-binding</keyword>
<dbReference type="PIRSF" id="PIRSF015614">
    <property type="entry name" value="TRAF"/>
    <property type="match status" value="1"/>
</dbReference>
<keyword evidence="6" id="KW-0677">Repeat</keyword>
<keyword evidence="4" id="KW-0053">Apoptosis</keyword>
<organism evidence="17 18">
    <name type="scientific">Pelobates cultripes</name>
    <name type="common">Western spadefoot toad</name>
    <dbReference type="NCBI Taxonomy" id="61616"/>
    <lineage>
        <taxon>Eukaryota</taxon>
        <taxon>Metazoa</taxon>
        <taxon>Chordata</taxon>
        <taxon>Craniata</taxon>
        <taxon>Vertebrata</taxon>
        <taxon>Euteleostomi</taxon>
        <taxon>Amphibia</taxon>
        <taxon>Batrachia</taxon>
        <taxon>Anura</taxon>
        <taxon>Pelobatoidea</taxon>
        <taxon>Pelobatidae</taxon>
        <taxon>Pelobates</taxon>
    </lineage>
</organism>
<dbReference type="Pfam" id="PF21355">
    <property type="entry name" value="TRAF-mep_MATH"/>
    <property type="match status" value="1"/>
</dbReference>
<evidence type="ECO:0000256" key="10">
    <source>
        <dbReference type="ARBA" id="ARBA00023054"/>
    </source>
</evidence>
<dbReference type="GO" id="GO:0008270">
    <property type="term" value="F:zinc ion binding"/>
    <property type="evidence" value="ECO:0007669"/>
    <property type="project" value="UniProtKB-UniRule"/>
</dbReference>
<dbReference type="Pfam" id="PF02176">
    <property type="entry name" value="zf-TRAF"/>
    <property type="match status" value="1"/>
</dbReference>
<dbReference type="InterPro" id="IPR049342">
    <property type="entry name" value="TRAF1-6_MATH_dom"/>
</dbReference>
<dbReference type="GO" id="GO:0061630">
    <property type="term" value="F:ubiquitin protein ligase activity"/>
    <property type="evidence" value="ECO:0007669"/>
    <property type="project" value="UniProtKB-EC"/>
</dbReference>
<evidence type="ECO:0000259" key="14">
    <source>
        <dbReference type="PROSITE" id="PS50089"/>
    </source>
</evidence>
<dbReference type="SMART" id="SM00061">
    <property type="entry name" value="MATH"/>
    <property type="match status" value="1"/>
</dbReference>
<evidence type="ECO:0000256" key="13">
    <source>
        <dbReference type="SAM" id="Coils"/>
    </source>
</evidence>
<evidence type="ECO:0000256" key="7">
    <source>
        <dbReference type="ARBA" id="ARBA00022771"/>
    </source>
</evidence>
<reference evidence="17" key="1">
    <citation type="submission" date="2022-03" db="EMBL/GenBank/DDBJ databases">
        <authorList>
            <person name="Alioto T."/>
            <person name="Alioto T."/>
            <person name="Gomez Garrido J."/>
        </authorList>
    </citation>
    <scope>NUCLEOTIDE SEQUENCE</scope>
</reference>
<dbReference type="EMBL" id="OW240913">
    <property type="protein sequence ID" value="CAH2254524.1"/>
    <property type="molecule type" value="Genomic_DNA"/>
</dbReference>
<dbReference type="Pfam" id="PF21363">
    <property type="entry name" value="TRAF3_RING"/>
    <property type="match status" value="1"/>
</dbReference>
<keyword evidence="18" id="KW-1185">Reference proteome</keyword>
<feature type="domain" description="MATH" evidence="15">
    <location>
        <begin position="424"/>
        <end position="572"/>
    </location>
</feature>
<keyword evidence="2 11" id="KW-0963">Cytoplasm</keyword>
<dbReference type="InterPro" id="IPR001293">
    <property type="entry name" value="Znf_TRAF"/>
</dbReference>
<feature type="domain" description="RING-type" evidence="14">
    <location>
        <begin position="68"/>
        <end position="108"/>
    </location>
</feature>
<dbReference type="Gene3D" id="2.60.210.10">
    <property type="entry name" value="Apoptosis, Tumor Necrosis Factor Receptor Associated Protein 2, Chain A"/>
    <property type="match status" value="1"/>
</dbReference>
<dbReference type="GO" id="GO:0007165">
    <property type="term" value="P:signal transduction"/>
    <property type="evidence" value="ECO:0007669"/>
    <property type="project" value="InterPro"/>
</dbReference>
<dbReference type="SMART" id="SM00184">
    <property type="entry name" value="RING"/>
    <property type="match status" value="1"/>
</dbReference>
<dbReference type="SUPFAM" id="SSF57850">
    <property type="entry name" value="RING/U-box"/>
    <property type="match status" value="1"/>
</dbReference>
<evidence type="ECO:0000256" key="2">
    <source>
        <dbReference type="ARBA" id="ARBA00022490"/>
    </source>
</evidence>
<protein>
    <recommendedName>
        <fullName evidence="11">TNF receptor-associated factor</fullName>
        <ecNumber evidence="11">2.3.2.27</ecNumber>
    </recommendedName>
</protein>
<dbReference type="PROSITE" id="PS50144">
    <property type="entry name" value="MATH"/>
    <property type="match status" value="1"/>
</dbReference>
<dbReference type="InterPro" id="IPR001841">
    <property type="entry name" value="Znf_RING"/>
</dbReference>
<dbReference type="PANTHER" id="PTHR10131">
    <property type="entry name" value="TNF RECEPTOR ASSOCIATED FACTOR"/>
    <property type="match status" value="1"/>
</dbReference>
<evidence type="ECO:0000256" key="6">
    <source>
        <dbReference type="ARBA" id="ARBA00022737"/>
    </source>
</evidence>
<dbReference type="InterPro" id="IPR013083">
    <property type="entry name" value="Znf_RING/FYVE/PHD"/>
</dbReference>
<dbReference type="InterPro" id="IPR017907">
    <property type="entry name" value="Znf_RING_CS"/>
</dbReference>
<dbReference type="GO" id="GO:0005164">
    <property type="term" value="F:tumor necrosis factor receptor binding"/>
    <property type="evidence" value="ECO:0007669"/>
    <property type="project" value="UniProtKB-UniRule"/>
</dbReference>
<feature type="zinc finger region" description="TRAF-type" evidence="12">
    <location>
        <begin position="206"/>
        <end position="262"/>
    </location>
</feature>
<gene>
    <name evidence="17" type="ORF">PECUL_23A006829</name>
</gene>
<keyword evidence="10 13" id="KW-0175">Coiled coil</keyword>
<dbReference type="GO" id="GO:0005737">
    <property type="term" value="C:cytoplasm"/>
    <property type="evidence" value="ECO:0007669"/>
    <property type="project" value="UniProtKB-SubCell"/>
</dbReference>
<evidence type="ECO:0000313" key="17">
    <source>
        <dbReference type="EMBL" id="CAH2254524.1"/>
    </source>
</evidence>
<dbReference type="SUPFAM" id="SSF49599">
    <property type="entry name" value="TRAF domain-like"/>
    <property type="match status" value="3"/>
</dbReference>
<proteinExistence type="inferred from homology"/>
<comment type="catalytic activity">
    <reaction evidence="11">
        <text>S-ubiquitinyl-[E2 ubiquitin-conjugating enzyme]-L-cysteine + [acceptor protein]-L-lysine = [E2 ubiquitin-conjugating enzyme]-L-cysteine + N(6)-ubiquitinyl-[acceptor protein]-L-lysine.</text>
        <dbReference type="EC" id="2.3.2.27"/>
    </reaction>
</comment>
<feature type="domain" description="TRAF-type" evidence="16">
    <location>
        <begin position="151"/>
        <end position="204"/>
    </location>
</feature>
<keyword evidence="3" id="KW-1017">Isopeptide bond</keyword>
<dbReference type="Proteomes" id="UP001295444">
    <property type="component" value="Chromosome 02"/>
</dbReference>
<dbReference type="PROSITE" id="PS50089">
    <property type="entry name" value="ZF_RING_2"/>
    <property type="match status" value="1"/>
</dbReference>
<sequence length="580" mass="66841">MEAEETALAERSAQQYHLIKLNTTMACEEISSFPATITRQGSSAGSSLDFEPKQEYQFVEKLQDRYKCARCHLVLHNPHQTGCGHRFCEQCVLGLSELYETPECPIDKEIINPKEVFKDNCCKREVLNLQVFCKNTPDCDVNVTLGRYQDHLAQCMYEPIQCINVGCHDTMPRRDLKDHLDTQCKLREELCTYCKQSMASVNLKIHVKQFCPMYPVACPNNCLQACPRDKLEDHLSLCPEAEQDCSFANYGCNVKVKRVQMKSHEDAFLREHMLCVLNRNMQLEQQMQDLKQNLELKENKIQKLFETVKRCEKECKQFAHGANGVNLSSTQTLATYIDKVAWLENQVLEVVQLVSQEQSRLDLRPLIENLECTNQKLISMENYKSRLDNLESQSGKHDMQINIQKTQLNMNEERFKLLEGSSYNGRLIWKITDYERKKKEAIEGRIVSIYSHHFYTSRCGYRLCARAYLNGDGSGKGGYLSLYFVVMKGEFDSLLPWPFKQKVTMMLLDQSGKRNHIVDVFKADPNSSSFKRPEGEMNIASGCPRFVSHPQLENPKNGCYLKDNTLFIKVAVDLTDLEEL</sequence>
<feature type="coiled-coil region" evidence="13">
    <location>
        <begin position="273"/>
        <end position="314"/>
    </location>
</feature>
<keyword evidence="17" id="KW-0675">Receptor</keyword>
<comment type="similarity">
    <text evidence="11">Belongs to the TNF receptor-associated factor family.</text>
</comment>
<dbReference type="PROSITE" id="PS50145">
    <property type="entry name" value="ZF_TRAF"/>
    <property type="match status" value="2"/>
</dbReference>
<name>A0AAD1RH70_PELCU</name>
<feature type="domain" description="TRAF-type" evidence="16">
    <location>
        <begin position="206"/>
        <end position="262"/>
    </location>
</feature>
<dbReference type="GO" id="GO:0042981">
    <property type="term" value="P:regulation of apoptotic process"/>
    <property type="evidence" value="ECO:0007669"/>
    <property type="project" value="InterPro"/>
</dbReference>
<evidence type="ECO:0000256" key="1">
    <source>
        <dbReference type="ARBA" id="ARBA00004496"/>
    </source>
</evidence>
<evidence type="ECO:0000259" key="15">
    <source>
        <dbReference type="PROSITE" id="PS50144"/>
    </source>
</evidence>
<dbReference type="GO" id="GO:0009898">
    <property type="term" value="C:cytoplasmic side of plasma membrane"/>
    <property type="evidence" value="ECO:0007669"/>
    <property type="project" value="TreeGrafter"/>
</dbReference>
<dbReference type="InterPro" id="IPR027130">
    <property type="entry name" value="TRAF5_C3HC3D_RING-HC_finger"/>
</dbReference>
<dbReference type="FunFam" id="3.30.40.10:FF:000356">
    <property type="entry name" value="TNF receptor-associated factor"/>
    <property type="match status" value="1"/>
</dbReference>
<dbReference type="InterPro" id="IPR049440">
    <property type="entry name" value="TRAF3/5_RING"/>
</dbReference>
<evidence type="ECO:0000256" key="3">
    <source>
        <dbReference type="ARBA" id="ARBA00022499"/>
    </source>
</evidence>
<evidence type="ECO:0000256" key="9">
    <source>
        <dbReference type="ARBA" id="ARBA00022843"/>
    </source>
</evidence>
<dbReference type="AlphaFoldDB" id="A0AAD1RH70"/>
<evidence type="ECO:0000256" key="12">
    <source>
        <dbReference type="PROSITE-ProRule" id="PRU00207"/>
    </source>
</evidence>
<dbReference type="InterPro" id="IPR002083">
    <property type="entry name" value="MATH/TRAF_dom"/>
</dbReference>
<evidence type="ECO:0000256" key="8">
    <source>
        <dbReference type="ARBA" id="ARBA00022833"/>
    </source>
</evidence>